<accession>A0A2G5T1M2</accession>
<name>A0A2G5T1M2_9PELO</name>
<dbReference type="EMBL" id="PDUG01000006">
    <property type="protein sequence ID" value="PIC21108.1"/>
    <property type="molecule type" value="Genomic_DNA"/>
</dbReference>
<evidence type="ECO:0000256" key="1">
    <source>
        <dbReference type="SAM" id="Coils"/>
    </source>
</evidence>
<evidence type="ECO:0000313" key="2">
    <source>
        <dbReference type="EMBL" id="PIC21108.1"/>
    </source>
</evidence>
<organism evidence="2 3">
    <name type="scientific">Caenorhabditis nigoni</name>
    <dbReference type="NCBI Taxonomy" id="1611254"/>
    <lineage>
        <taxon>Eukaryota</taxon>
        <taxon>Metazoa</taxon>
        <taxon>Ecdysozoa</taxon>
        <taxon>Nematoda</taxon>
        <taxon>Chromadorea</taxon>
        <taxon>Rhabditida</taxon>
        <taxon>Rhabditina</taxon>
        <taxon>Rhabditomorpha</taxon>
        <taxon>Rhabditoidea</taxon>
        <taxon>Rhabditidae</taxon>
        <taxon>Peloderinae</taxon>
        <taxon>Caenorhabditis</taxon>
    </lineage>
</organism>
<keyword evidence="3" id="KW-1185">Reference proteome</keyword>
<proteinExistence type="predicted"/>
<dbReference type="AlphaFoldDB" id="A0A2G5T1M2"/>
<gene>
    <name evidence="2" type="primary">Cnig_chr_X.g26070</name>
    <name evidence="2" type="ORF">B9Z55_026070</name>
</gene>
<dbReference type="Proteomes" id="UP000230233">
    <property type="component" value="Chromosome X"/>
</dbReference>
<reference evidence="3" key="1">
    <citation type="submission" date="2017-10" db="EMBL/GenBank/DDBJ databases">
        <title>Rapid genome shrinkage in a self-fertile nematode reveals novel sperm competition proteins.</title>
        <authorList>
            <person name="Yin D."/>
            <person name="Schwarz E.M."/>
            <person name="Thomas C.G."/>
            <person name="Felde R.L."/>
            <person name="Korf I.F."/>
            <person name="Cutter A.D."/>
            <person name="Schartner C.M."/>
            <person name="Ralston E.J."/>
            <person name="Meyer B.J."/>
            <person name="Haag E.S."/>
        </authorList>
    </citation>
    <scope>NUCLEOTIDE SEQUENCE [LARGE SCALE GENOMIC DNA]</scope>
    <source>
        <strain evidence="3">JU1422</strain>
    </source>
</reference>
<feature type="coiled-coil region" evidence="1">
    <location>
        <begin position="6"/>
        <end position="64"/>
    </location>
</feature>
<protein>
    <submittedName>
        <fullName evidence="2">Uncharacterized protein</fullName>
    </submittedName>
</protein>
<evidence type="ECO:0000313" key="3">
    <source>
        <dbReference type="Proteomes" id="UP000230233"/>
    </source>
</evidence>
<sequence length="106" mass="12761">MPKIVISMDERTRSELEAENKEWQEAMENVNRENLKLIEETLEIARLRQQLTNVSRQNEEMEKEIVMLNFIQKVLETKNDLYIGCCQTAHRFLADEWKTVMDWKED</sequence>
<comment type="caution">
    <text evidence="2">The sequence shown here is derived from an EMBL/GenBank/DDBJ whole genome shotgun (WGS) entry which is preliminary data.</text>
</comment>
<dbReference type="OrthoDB" id="10490541at2759"/>
<keyword evidence="1" id="KW-0175">Coiled coil</keyword>